<evidence type="ECO:0000313" key="3">
    <source>
        <dbReference type="EMBL" id="OGG11943.1"/>
    </source>
</evidence>
<dbReference type="Pfam" id="PF01370">
    <property type="entry name" value="Epimerase"/>
    <property type="match status" value="1"/>
</dbReference>
<organism evidence="3 4">
    <name type="scientific">Candidatus Gottesmanbacteria bacterium RBG_13_45_10</name>
    <dbReference type="NCBI Taxonomy" id="1798370"/>
    <lineage>
        <taxon>Bacteria</taxon>
        <taxon>Candidatus Gottesmaniibacteriota</taxon>
    </lineage>
</organism>
<evidence type="ECO:0000259" key="2">
    <source>
        <dbReference type="Pfam" id="PF01370"/>
    </source>
</evidence>
<dbReference type="AlphaFoldDB" id="A0A1F5ZHY1"/>
<dbReference type="InterPro" id="IPR001509">
    <property type="entry name" value="Epimerase_deHydtase"/>
</dbReference>
<dbReference type="InterPro" id="IPR036291">
    <property type="entry name" value="NAD(P)-bd_dom_sf"/>
</dbReference>
<dbReference type="Proteomes" id="UP000177268">
    <property type="component" value="Unassembled WGS sequence"/>
</dbReference>
<evidence type="ECO:0000313" key="4">
    <source>
        <dbReference type="Proteomes" id="UP000177268"/>
    </source>
</evidence>
<comment type="similarity">
    <text evidence="1">Belongs to the NAD(P)-dependent epimerase/dehydratase family.</text>
</comment>
<dbReference type="Gene3D" id="3.40.50.720">
    <property type="entry name" value="NAD(P)-binding Rossmann-like Domain"/>
    <property type="match status" value="1"/>
</dbReference>
<evidence type="ECO:0000256" key="1">
    <source>
        <dbReference type="ARBA" id="ARBA00007637"/>
    </source>
</evidence>
<proteinExistence type="inferred from homology"/>
<dbReference type="PANTHER" id="PTHR43000">
    <property type="entry name" value="DTDP-D-GLUCOSE 4,6-DEHYDRATASE-RELATED"/>
    <property type="match status" value="1"/>
</dbReference>
<sequence length="329" mass="36840">MNYRILKGKEVLVTGGLGFVGSNLAIELVKQGAKVTVVDNLTPQQGGNLFNIDPIKNNITINFSDIRDRLAIAQLVQGKEYIFHLARQTDHILSQTDPFPDIDVNIRGTTIILEACKHYNPRVRFIYIGTRGQYGHAVKLPVSESAPTNPKGMYEITNLAAEKIIGIYNDIHGIPAIMLRLTNIYGPRSQMKHDHYGIVNWFIRLAMEGKTIPIFGDGTLKRDILYIYDATDAIMACATNKRCYGEIINVGKPHPETLAALVKTIVGVAKRGSYTFTEFTKERAAQEPGDFASDITKITSLTGWKPKTTLEAGIRKTVKYYKKHKSHYW</sequence>
<protein>
    <submittedName>
        <fullName evidence="3">NAD-dependent dehydratase</fullName>
    </submittedName>
</protein>
<reference evidence="3 4" key="1">
    <citation type="journal article" date="2016" name="Nat. Commun.">
        <title>Thousands of microbial genomes shed light on interconnected biogeochemical processes in an aquifer system.</title>
        <authorList>
            <person name="Anantharaman K."/>
            <person name="Brown C.T."/>
            <person name="Hug L.A."/>
            <person name="Sharon I."/>
            <person name="Castelle C.J."/>
            <person name="Probst A.J."/>
            <person name="Thomas B.C."/>
            <person name="Singh A."/>
            <person name="Wilkins M.J."/>
            <person name="Karaoz U."/>
            <person name="Brodie E.L."/>
            <person name="Williams K.H."/>
            <person name="Hubbard S.S."/>
            <person name="Banfield J.F."/>
        </authorList>
    </citation>
    <scope>NUCLEOTIDE SEQUENCE [LARGE SCALE GENOMIC DNA]</scope>
</reference>
<dbReference type="STRING" id="1798370.A2Z00_03950"/>
<comment type="caution">
    <text evidence="3">The sequence shown here is derived from an EMBL/GenBank/DDBJ whole genome shotgun (WGS) entry which is preliminary data.</text>
</comment>
<feature type="domain" description="NAD-dependent epimerase/dehydratase" evidence="2">
    <location>
        <begin position="11"/>
        <end position="251"/>
    </location>
</feature>
<dbReference type="EMBL" id="MFIZ01000009">
    <property type="protein sequence ID" value="OGG11943.1"/>
    <property type="molecule type" value="Genomic_DNA"/>
</dbReference>
<dbReference type="SUPFAM" id="SSF51735">
    <property type="entry name" value="NAD(P)-binding Rossmann-fold domains"/>
    <property type="match status" value="1"/>
</dbReference>
<gene>
    <name evidence="3" type="ORF">A2Z00_03950</name>
</gene>
<name>A0A1F5ZHY1_9BACT</name>
<accession>A0A1F5ZHY1</accession>